<dbReference type="Proteomes" id="UP000236736">
    <property type="component" value="Unassembled WGS sequence"/>
</dbReference>
<evidence type="ECO:0000313" key="1">
    <source>
        <dbReference type="EMBL" id="SEG14529.1"/>
    </source>
</evidence>
<dbReference type="EMBL" id="FNVR01000015">
    <property type="protein sequence ID" value="SEG14529.1"/>
    <property type="molecule type" value="Genomic_DNA"/>
</dbReference>
<accession>A0A1H5XRW6</accession>
<proteinExistence type="predicted"/>
<dbReference type="STRING" id="1120964.GCA_001313265_05417"/>
<organism evidence="1 2">
    <name type="scientific">Algoriphagus boritolerans DSM 17298 = JCM 18970</name>
    <dbReference type="NCBI Taxonomy" id="1120964"/>
    <lineage>
        <taxon>Bacteria</taxon>
        <taxon>Pseudomonadati</taxon>
        <taxon>Bacteroidota</taxon>
        <taxon>Cytophagia</taxon>
        <taxon>Cytophagales</taxon>
        <taxon>Cyclobacteriaceae</taxon>
        <taxon>Algoriphagus</taxon>
    </lineage>
</organism>
<evidence type="ECO:0000313" key="2">
    <source>
        <dbReference type="Proteomes" id="UP000236736"/>
    </source>
</evidence>
<protein>
    <submittedName>
        <fullName evidence="1">Uncharacterized protein</fullName>
    </submittedName>
</protein>
<gene>
    <name evidence="1" type="ORF">SAMN03080598_02642</name>
</gene>
<keyword evidence="2" id="KW-1185">Reference proteome</keyword>
<name>A0A1H5XRW6_9BACT</name>
<dbReference type="AlphaFoldDB" id="A0A1H5XRW6"/>
<reference evidence="2" key="1">
    <citation type="submission" date="2016-10" db="EMBL/GenBank/DDBJ databases">
        <authorList>
            <person name="Varghese N."/>
            <person name="Submissions S."/>
        </authorList>
    </citation>
    <scope>NUCLEOTIDE SEQUENCE [LARGE SCALE GENOMIC DNA]</scope>
    <source>
        <strain evidence="2">DSM 17298</strain>
    </source>
</reference>
<sequence length="169" mass="19280">MTAANAETNDDLGPYHIQITINKDRVNLSSLELARIILHEMIHAELFVANFHKGGSPIDGDFEANFNTYIQKYYPDGNAVIHHNYMAENMVNNMSIVLSLIHSNLGKLQFLNDPNVKNAFPNGLPSDFYKGLAWSGLQATDMWRYRLPERTNYEDYQKLALDNLNNDCN</sequence>